<protein>
    <submittedName>
        <fullName evidence="6">LysR family transcriptional regulator</fullName>
    </submittedName>
</protein>
<dbReference type="PANTHER" id="PTHR30537:SF20">
    <property type="entry name" value="TRANSCRIPTIONAL REGULATORY PROTEIN"/>
    <property type="match status" value="1"/>
</dbReference>
<dbReference type="SUPFAM" id="SSF46785">
    <property type="entry name" value="Winged helix' DNA-binding domain"/>
    <property type="match status" value="1"/>
</dbReference>
<dbReference type="InParanoid" id="A0A395JQN2"/>
<dbReference type="PANTHER" id="PTHR30537">
    <property type="entry name" value="HTH-TYPE TRANSCRIPTIONAL REGULATOR"/>
    <property type="match status" value="1"/>
</dbReference>
<evidence type="ECO:0000256" key="4">
    <source>
        <dbReference type="ARBA" id="ARBA00023163"/>
    </source>
</evidence>
<reference evidence="6 7" key="1">
    <citation type="submission" date="2018-06" db="EMBL/GenBank/DDBJ databases">
        <title>Genomic Encyclopedia of Type Strains, Phase IV (KMG-IV): sequencing the most valuable type-strain genomes for metagenomic binning, comparative biology and taxonomic classification.</title>
        <authorList>
            <person name="Goeker M."/>
        </authorList>
    </citation>
    <scope>NUCLEOTIDE SEQUENCE [LARGE SCALE GENOMIC DNA]</scope>
    <source>
        <strain evidence="6 7">DSM 24032</strain>
    </source>
</reference>
<name>A0A395JQN2_9GAMM</name>
<evidence type="ECO:0000259" key="5">
    <source>
        <dbReference type="PROSITE" id="PS50931"/>
    </source>
</evidence>
<evidence type="ECO:0000256" key="1">
    <source>
        <dbReference type="ARBA" id="ARBA00009437"/>
    </source>
</evidence>
<keyword evidence="2" id="KW-0805">Transcription regulation</keyword>
<dbReference type="InterPro" id="IPR036390">
    <property type="entry name" value="WH_DNA-bd_sf"/>
</dbReference>
<accession>A0A395JQN2</accession>
<dbReference type="AlphaFoldDB" id="A0A395JQN2"/>
<comment type="caution">
    <text evidence="6">The sequence shown here is derived from an EMBL/GenBank/DDBJ whole genome shotgun (WGS) entry which is preliminary data.</text>
</comment>
<dbReference type="GO" id="GO:0006351">
    <property type="term" value="P:DNA-templated transcription"/>
    <property type="evidence" value="ECO:0007669"/>
    <property type="project" value="TreeGrafter"/>
</dbReference>
<dbReference type="SUPFAM" id="SSF53850">
    <property type="entry name" value="Periplasmic binding protein-like II"/>
    <property type="match status" value="1"/>
</dbReference>
<dbReference type="GO" id="GO:0043565">
    <property type="term" value="F:sequence-specific DNA binding"/>
    <property type="evidence" value="ECO:0007669"/>
    <property type="project" value="TreeGrafter"/>
</dbReference>
<dbReference type="InterPro" id="IPR005119">
    <property type="entry name" value="LysR_subst-bd"/>
</dbReference>
<dbReference type="OrthoDB" id="5721010at2"/>
<dbReference type="Pfam" id="PF00126">
    <property type="entry name" value="HTH_1"/>
    <property type="match status" value="1"/>
</dbReference>
<evidence type="ECO:0000256" key="2">
    <source>
        <dbReference type="ARBA" id="ARBA00023015"/>
    </source>
</evidence>
<evidence type="ECO:0000256" key="3">
    <source>
        <dbReference type="ARBA" id="ARBA00023125"/>
    </source>
</evidence>
<dbReference type="RefSeq" id="WP_113953221.1">
    <property type="nucleotide sequence ID" value="NZ_QNRT01000001.1"/>
</dbReference>
<keyword evidence="3" id="KW-0238">DNA-binding</keyword>
<keyword evidence="4" id="KW-0804">Transcription</keyword>
<dbReference type="InterPro" id="IPR000847">
    <property type="entry name" value="LysR_HTH_N"/>
</dbReference>
<keyword evidence="7" id="KW-1185">Reference proteome</keyword>
<dbReference type="Gene3D" id="1.10.10.10">
    <property type="entry name" value="Winged helix-like DNA-binding domain superfamily/Winged helix DNA-binding domain"/>
    <property type="match status" value="1"/>
</dbReference>
<feature type="domain" description="HTH lysR-type" evidence="5">
    <location>
        <begin position="1"/>
        <end position="62"/>
    </location>
</feature>
<sequence>MTNISKTDDLVILLAVFDLGGFSAAAKTLNHPVAKVTRAIQRLEQRLDTNLFNRTTRKVEPTEECLDFVRQVREGLRHLEQAEETLQLQKRVPSGWLRVDAASPFMLHQIVPLMAEFQQLYPLVKLELVSNDNFINLIEKRTDVAIRIGKLDDSNLHATKLGRSPMRLLASPNYLKTYGTPQSVNDLQHHQLIGFSRGSSLNNWPLSEPLEINPSIAASSGETLLQLCLGGHGIALISNFMVGEYLKNGELIEVLPGVVEQSSSRHDVHAVFYRNTALSKRISVFIEFLKARLSL</sequence>
<evidence type="ECO:0000313" key="7">
    <source>
        <dbReference type="Proteomes" id="UP000253083"/>
    </source>
</evidence>
<dbReference type="PROSITE" id="PS50931">
    <property type="entry name" value="HTH_LYSR"/>
    <property type="match status" value="1"/>
</dbReference>
<organism evidence="6 7">
    <name type="scientific">Arenicella xantha</name>
    <dbReference type="NCBI Taxonomy" id="644221"/>
    <lineage>
        <taxon>Bacteria</taxon>
        <taxon>Pseudomonadati</taxon>
        <taxon>Pseudomonadota</taxon>
        <taxon>Gammaproteobacteria</taxon>
        <taxon>Arenicellales</taxon>
        <taxon>Arenicellaceae</taxon>
        <taxon>Arenicella</taxon>
    </lineage>
</organism>
<dbReference type="EMBL" id="QNRT01000001">
    <property type="protein sequence ID" value="RBP53673.1"/>
    <property type="molecule type" value="Genomic_DNA"/>
</dbReference>
<evidence type="ECO:0000313" key="6">
    <source>
        <dbReference type="EMBL" id="RBP53673.1"/>
    </source>
</evidence>
<dbReference type="GO" id="GO:0003700">
    <property type="term" value="F:DNA-binding transcription factor activity"/>
    <property type="evidence" value="ECO:0007669"/>
    <property type="project" value="InterPro"/>
</dbReference>
<comment type="similarity">
    <text evidence="1">Belongs to the LysR transcriptional regulatory family.</text>
</comment>
<dbReference type="Pfam" id="PF03466">
    <property type="entry name" value="LysR_substrate"/>
    <property type="match status" value="1"/>
</dbReference>
<dbReference type="InterPro" id="IPR058163">
    <property type="entry name" value="LysR-type_TF_proteobact-type"/>
</dbReference>
<gene>
    <name evidence="6" type="ORF">DFR28_1011060</name>
</gene>
<dbReference type="InterPro" id="IPR036388">
    <property type="entry name" value="WH-like_DNA-bd_sf"/>
</dbReference>
<dbReference type="FunCoup" id="A0A395JQN2">
    <property type="interactions" value="41"/>
</dbReference>
<dbReference type="Proteomes" id="UP000253083">
    <property type="component" value="Unassembled WGS sequence"/>
</dbReference>
<proteinExistence type="inferred from homology"/>
<dbReference type="Gene3D" id="3.40.190.10">
    <property type="entry name" value="Periplasmic binding protein-like II"/>
    <property type="match status" value="2"/>
</dbReference>